<organism evidence="15 16">
    <name type="scientific">Mangrovibacterium diazotrophicum</name>
    <dbReference type="NCBI Taxonomy" id="1261403"/>
    <lineage>
        <taxon>Bacteria</taxon>
        <taxon>Pseudomonadati</taxon>
        <taxon>Bacteroidota</taxon>
        <taxon>Bacteroidia</taxon>
        <taxon>Marinilabiliales</taxon>
        <taxon>Prolixibacteraceae</taxon>
        <taxon>Mangrovibacterium</taxon>
    </lineage>
</organism>
<gene>
    <name evidence="15" type="ORF">BC643_2911</name>
</gene>
<comment type="caution">
    <text evidence="15">The sequence shown here is derived from an EMBL/GenBank/DDBJ whole genome shotgun (WGS) entry which is preliminary data.</text>
</comment>
<evidence type="ECO:0000259" key="13">
    <source>
        <dbReference type="Pfam" id="PF00593"/>
    </source>
</evidence>
<dbReference type="Pfam" id="PF07715">
    <property type="entry name" value="Plug"/>
    <property type="match status" value="1"/>
</dbReference>
<feature type="domain" description="TonB-dependent receptor plug" evidence="14">
    <location>
        <begin position="150"/>
        <end position="229"/>
    </location>
</feature>
<dbReference type="GO" id="GO:0015344">
    <property type="term" value="F:siderophore uptake transmembrane transporter activity"/>
    <property type="evidence" value="ECO:0007669"/>
    <property type="project" value="TreeGrafter"/>
</dbReference>
<evidence type="ECO:0000256" key="1">
    <source>
        <dbReference type="ARBA" id="ARBA00004571"/>
    </source>
</evidence>
<comment type="similarity">
    <text evidence="10 11">Belongs to the TonB-dependent receptor family.</text>
</comment>
<evidence type="ECO:0000256" key="11">
    <source>
        <dbReference type="RuleBase" id="RU003357"/>
    </source>
</evidence>
<dbReference type="InterPro" id="IPR008969">
    <property type="entry name" value="CarboxyPept-like_regulatory"/>
</dbReference>
<keyword evidence="7 10" id="KW-0472">Membrane</keyword>
<dbReference type="GO" id="GO:0044718">
    <property type="term" value="P:siderophore transmembrane transport"/>
    <property type="evidence" value="ECO:0007669"/>
    <property type="project" value="TreeGrafter"/>
</dbReference>
<keyword evidence="16" id="KW-1185">Reference proteome</keyword>
<evidence type="ECO:0000256" key="7">
    <source>
        <dbReference type="ARBA" id="ARBA00023136"/>
    </source>
</evidence>
<evidence type="ECO:0000256" key="2">
    <source>
        <dbReference type="ARBA" id="ARBA00022448"/>
    </source>
</evidence>
<keyword evidence="6 11" id="KW-0798">TonB box</keyword>
<dbReference type="Gene3D" id="2.170.130.10">
    <property type="entry name" value="TonB-dependent receptor, plug domain"/>
    <property type="match status" value="1"/>
</dbReference>
<dbReference type="Pfam" id="PF13715">
    <property type="entry name" value="CarbopepD_reg_2"/>
    <property type="match status" value="1"/>
</dbReference>
<dbReference type="InterPro" id="IPR039426">
    <property type="entry name" value="TonB-dep_rcpt-like"/>
</dbReference>
<feature type="signal peptide" evidence="12">
    <location>
        <begin position="1"/>
        <end position="27"/>
    </location>
</feature>
<evidence type="ECO:0000256" key="8">
    <source>
        <dbReference type="ARBA" id="ARBA00023170"/>
    </source>
</evidence>
<keyword evidence="3 10" id="KW-1134">Transmembrane beta strand</keyword>
<dbReference type="SUPFAM" id="SSF49464">
    <property type="entry name" value="Carboxypeptidase regulatory domain-like"/>
    <property type="match status" value="1"/>
</dbReference>
<evidence type="ECO:0000256" key="5">
    <source>
        <dbReference type="ARBA" id="ARBA00022729"/>
    </source>
</evidence>
<keyword evidence="4 10" id="KW-0812">Transmembrane</keyword>
<dbReference type="OrthoDB" id="1111684at2"/>
<keyword evidence="2 10" id="KW-0813">Transport</keyword>
<evidence type="ECO:0000256" key="10">
    <source>
        <dbReference type="PROSITE-ProRule" id="PRU01360"/>
    </source>
</evidence>
<evidence type="ECO:0000313" key="15">
    <source>
        <dbReference type="EMBL" id="RKD92537.1"/>
    </source>
</evidence>
<evidence type="ECO:0000313" key="16">
    <source>
        <dbReference type="Proteomes" id="UP000283387"/>
    </source>
</evidence>
<evidence type="ECO:0000256" key="6">
    <source>
        <dbReference type="ARBA" id="ARBA00023077"/>
    </source>
</evidence>
<evidence type="ECO:0000256" key="9">
    <source>
        <dbReference type="ARBA" id="ARBA00023237"/>
    </source>
</evidence>
<keyword evidence="9 10" id="KW-0998">Cell outer membrane</keyword>
<reference evidence="15 16" key="1">
    <citation type="submission" date="2018-09" db="EMBL/GenBank/DDBJ databases">
        <title>Genomic Encyclopedia of Archaeal and Bacterial Type Strains, Phase II (KMG-II): from individual species to whole genera.</title>
        <authorList>
            <person name="Goeker M."/>
        </authorList>
    </citation>
    <scope>NUCLEOTIDE SEQUENCE [LARGE SCALE GENOMIC DNA]</scope>
    <source>
        <strain evidence="15 16">DSM 27148</strain>
    </source>
</reference>
<dbReference type="InterPro" id="IPR037066">
    <property type="entry name" value="Plug_dom_sf"/>
</dbReference>
<dbReference type="InterPro" id="IPR036942">
    <property type="entry name" value="Beta-barrel_TonB_sf"/>
</dbReference>
<keyword evidence="5 12" id="KW-0732">Signal</keyword>
<dbReference type="PANTHER" id="PTHR30069">
    <property type="entry name" value="TONB-DEPENDENT OUTER MEMBRANE RECEPTOR"/>
    <property type="match status" value="1"/>
</dbReference>
<accession>A0A419WAQ2</accession>
<evidence type="ECO:0000259" key="14">
    <source>
        <dbReference type="Pfam" id="PF07715"/>
    </source>
</evidence>
<sequence length="807" mass="90658">MILKKNTSFLLMLTTAFLGLWFSPASGQTTKHSIRGIVNEKSTGETLPYASVMVTGTSNGTTTNADGYFTLFNLPEGGVELNVRFLGYTNATASITESDYDQLIIIEMEQESKNIDEVVVAAQQNMMKMSENVGQVSISPKQLTSLPSLGEKDIFRSMQLLPGISGTNEASSGLYVRGGTPDQNLILFDGFTVYHVDHFYGFFSAFNANAIKDVQLYKGGFEPKFGGRTSSVVEITGKTGNENTFKLGAEVSSISANAYTEIPLGGKGSILFAVRRSYAEILQSGLYQDIFDRTNSETTAQTYSSSRFQQQETEPVFSFYDMNLKGTYKPSDKDVISFSYYSGADKLDNTTDFNTATRGSSGSSTTVDINTADLTNWGNHGMSGKWGRTWNKRLYSNTVISHSEFYNDRDRTTRTILTREETDTTLVGLIQNNEVLDFSIRQDFEYELNAKHNLAAGFHLTANNISFENSLNDTTLLDLQNKGNIYATYLQDKWDVNKTVNLTYGVRLNYFDITKEYYFEPRIQAVLHLSQRIKTKAAWGIYHQFINRSVQEDIQEGSYEIWLLSDDELIPVQSATHYILGASYEVENWLFDVEAYYKDLSGLSELNPRVGSSVASSDDLQDIYANSFFEGTGISKGIEFLLQRKFGKYTGWLAYTLSKTEQEFKDISDHPFPALHDQTHEIKIVNSYKWRKWNLAATWVYATGRPYTAPAGGYSLTLLNGSEQSYIALGDKNGQRLPSYHRLDLSATYNFKVGKAPATIGCSIFNLYNRSNVWYKEFTIDSENEIYTETNVNFIGFTPSLFVGIEF</sequence>
<dbReference type="Proteomes" id="UP000283387">
    <property type="component" value="Unassembled WGS sequence"/>
</dbReference>
<evidence type="ECO:0000256" key="3">
    <source>
        <dbReference type="ARBA" id="ARBA00022452"/>
    </source>
</evidence>
<evidence type="ECO:0000256" key="12">
    <source>
        <dbReference type="SAM" id="SignalP"/>
    </source>
</evidence>
<dbReference type="RefSeq" id="WP_120273733.1">
    <property type="nucleotide sequence ID" value="NZ_RAPN01000001.1"/>
</dbReference>
<dbReference type="InterPro" id="IPR012910">
    <property type="entry name" value="Plug_dom"/>
</dbReference>
<dbReference type="Pfam" id="PF00593">
    <property type="entry name" value="TonB_dep_Rec_b-barrel"/>
    <property type="match status" value="1"/>
</dbReference>
<dbReference type="GO" id="GO:0009279">
    <property type="term" value="C:cell outer membrane"/>
    <property type="evidence" value="ECO:0007669"/>
    <property type="project" value="UniProtKB-SubCell"/>
</dbReference>
<proteinExistence type="inferred from homology"/>
<dbReference type="Gene3D" id="2.60.40.1120">
    <property type="entry name" value="Carboxypeptidase-like, regulatory domain"/>
    <property type="match status" value="1"/>
</dbReference>
<dbReference type="InterPro" id="IPR000531">
    <property type="entry name" value="Beta-barrel_TonB"/>
</dbReference>
<keyword evidence="8 15" id="KW-0675">Receptor</keyword>
<feature type="domain" description="TonB-dependent receptor-like beta-barrel" evidence="13">
    <location>
        <begin position="338"/>
        <end position="767"/>
    </location>
</feature>
<dbReference type="AlphaFoldDB" id="A0A419WAQ2"/>
<evidence type="ECO:0000256" key="4">
    <source>
        <dbReference type="ARBA" id="ARBA00022692"/>
    </source>
</evidence>
<dbReference type="PANTHER" id="PTHR30069:SF29">
    <property type="entry name" value="HEMOGLOBIN AND HEMOGLOBIN-HAPTOGLOBIN-BINDING PROTEIN 1-RELATED"/>
    <property type="match status" value="1"/>
</dbReference>
<feature type="chain" id="PRO_5019162769" evidence="12">
    <location>
        <begin position="28"/>
        <end position="807"/>
    </location>
</feature>
<dbReference type="EMBL" id="RAPN01000001">
    <property type="protein sequence ID" value="RKD92537.1"/>
    <property type="molecule type" value="Genomic_DNA"/>
</dbReference>
<protein>
    <submittedName>
        <fullName evidence="15">Outer membrane receptor for ferrienterochelin and colicin</fullName>
    </submittedName>
</protein>
<name>A0A419WAQ2_9BACT</name>
<dbReference type="Gene3D" id="2.40.170.20">
    <property type="entry name" value="TonB-dependent receptor, beta-barrel domain"/>
    <property type="match status" value="1"/>
</dbReference>
<dbReference type="SUPFAM" id="SSF56935">
    <property type="entry name" value="Porins"/>
    <property type="match status" value="1"/>
</dbReference>
<dbReference type="PROSITE" id="PS52016">
    <property type="entry name" value="TONB_DEPENDENT_REC_3"/>
    <property type="match status" value="1"/>
</dbReference>
<comment type="subcellular location">
    <subcellularLocation>
        <location evidence="1 10">Cell outer membrane</location>
        <topology evidence="1 10">Multi-pass membrane protein</topology>
    </subcellularLocation>
</comment>